<reference evidence="1" key="2">
    <citation type="submission" date="2020-11" db="EMBL/GenBank/DDBJ databases">
        <authorList>
            <person name="McCartney M.A."/>
            <person name="Auch B."/>
            <person name="Kono T."/>
            <person name="Mallez S."/>
            <person name="Becker A."/>
            <person name="Gohl D.M."/>
            <person name="Silverstein K.A.T."/>
            <person name="Koren S."/>
            <person name="Bechman K.B."/>
            <person name="Herman A."/>
            <person name="Abrahante J.E."/>
            <person name="Garbe J."/>
        </authorList>
    </citation>
    <scope>NUCLEOTIDE SEQUENCE</scope>
    <source>
        <strain evidence="1">Duluth1</strain>
        <tissue evidence="1">Whole animal</tissue>
    </source>
</reference>
<dbReference type="EMBL" id="JAIWYP010000001">
    <property type="protein sequence ID" value="KAH3886529.1"/>
    <property type="molecule type" value="Genomic_DNA"/>
</dbReference>
<accession>A0A9D4RZ68</accession>
<proteinExistence type="predicted"/>
<sequence length="134" mass="15404">MSKTCLYGIALVSCINYFICHDIDWENLTVYISAKDKEGHQALLDLSVDFNLTQVHDKPTSENTLLDLILQSPHSLNSEHLMLLGCQIMKKSVLTQTPNRSMQRGRPDIVTCFLNQTEIFLRRKLPKYRKTLPP</sequence>
<keyword evidence="2" id="KW-1185">Reference proteome</keyword>
<reference evidence="1" key="1">
    <citation type="journal article" date="2019" name="bioRxiv">
        <title>The Genome of the Zebra Mussel, Dreissena polymorpha: A Resource for Invasive Species Research.</title>
        <authorList>
            <person name="McCartney M.A."/>
            <person name="Auch B."/>
            <person name="Kono T."/>
            <person name="Mallez S."/>
            <person name="Zhang Y."/>
            <person name="Obille A."/>
            <person name="Becker A."/>
            <person name="Abrahante J.E."/>
            <person name="Garbe J."/>
            <person name="Badalamenti J.P."/>
            <person name="Herman A."/>
            <person name="Mangelson H."/>
            <person name="Liachko I."/>
            <person name="Sullivan S."/>
            <person name="Sone E.D."/>
            <person name="Koren S."/>
            <person name="Silverstein K.A.T."/>
            <person name="Beckman K.B."/>
            <person name="Gohl D.M."/>
        </authorList>
    </citation>
    <scope>NUCLEOTIDE SEQUENCE</scope>
    <source>
        <strain evidence="1">Duluth1</strain>
        <tissue evidence="1">Whole animal</tissue>
    </source>
</reference>
<organism evidence="1 2">
    <name type="scientific">Dreissena polymorpha</name>
    <name type="common">Zebra mussel</name>
    <name type="synonym">Mytilus polymorpha</name>
    <dbReference type="NCBI Taxonomy" id="45954"/>
    <lineage>
        <taxon>Eukaryota</taxon>
        <taxon>Metazoa</taxon>
        <taxon>Spiralia</taxon>
        <taxon>Lophotrochozoa</taxon>
        <taxon>Mollusca</taxon>
        <taxon>Bivalvia</taxon>
        <taxon>Autobranchia</taxon>
        <taxon>Heteroconchia</taxon>
        <taxon>Euheterodonta</taxon>
        <taxon>Imparidentia</taxon>
        <taxon>Neoheterodontei</taxon>
        <taxon>Myida</taxon>
        <taxon>Dreissenoidea</taxon>
        <taxon>Dreissenidae</taxon>
        <taxon>Dreissena</taxon>
    </lineage>
</organism>
<name>A0A9D4RZ68_DREPO</name>
<dbReference type="Proteomes" id="UP000828390">
    <property type="component" value="Unassembled WGS sequence"/>
</dbReference>
<protein>
    <submittedName>
        <fullName evidence="1">Uncharacterized protein</fullName>
    </submittedName>
</protein>
<evidence type="ECO:0000313" key="2">
    <source>
        <dbReference type="Proteomes" id="UP000828390"/>
    </source>
</evidence>
<comment type="caution">
    <text evidence="1">The sequence shown here is derived from an EMBL/GenBank/DDBJ whole genome shotgun (WGS) entry which is preliminary data.</text>
</comment>
<dbReference type="AlphaFoldDB" id="A0A9D4RZ68"/>
<evidence type="ECO:0000313" key="1">
    <source>
        <dbReference type="EMBL" id="KAH3886529.1"/>
    </source>
</evidence>
<gene>
    <name evidence="1" type="ORF">DPMN_010540</name>
</gene>